<feature type="region of interest" description="Disordered" evidence="3">
    <location>
        <begin position="489"/>
        <end position="510"/>
    </location>
</feature>
<evidence type="ECO:0000313" key="5">
    <source>
        <dbReference type="EMBL" id="MBR8534493.1"/>
    </source>
</evidence>
<dbReference type="PANTHER" id="PTHR42693">
    <property type="entry name" value="ARYLSULFATASE FAMILY MEMBER"/>
    <property type="match status" value="1"/>
</dbReference>
<feature type="compositionally biased region" description="Basic and acidic residues" evidence="3">
    <location>
        <begin position="182"/>
        <end position="197"/>
    </location>
</feature>
<dbReference type="EMBL" id="JAGTAR010000002">
    <property type="protein sequence ID" value="MBR8534493.1"/>
    <property type="molecule type" value="Genomic_DNA"/>
</dbReference>
<evidence type="ECO:0000256" key="3">
    <source>
        <dbReference type="SAM" id="MobiDB-lite"/>
    </source>
</evidence>
<evidence type="ECO:0000259" key="4">
    <source>
        <dbReference type="Pfam" id="PF00884"/>
    </source>
</evidence>
<organism evidence="5 6">
    <name type="scientific">Carboxylicivirga sediminis</name>
    <dbReference type="NCBI Taxonomy" id="2006564"/>
    <lineage>
        <taxon>Bacteria</taxon>
        <taxon>Pseudomonadati</taxon>
        <taxon>Bacteroidota</taxon>
        <taxon>Bacteroidia</taxon>
        <taxon>Marinilabiliales</taxon>
        <taxon>Marinilabiliaceae</taxon>
        <taxon>Carboxylicivirga</taxon>
    </lineage>
</organism>
<reference evidence="5" key="1">
    <citation type="journal article" date="2018" name="Int. J. Syst. Evol. Microbiol.">
        <title>Carboxylicivirga sediminis sp. nov., isolated from coastal sediment.</title>
        <authorList>
            <person name="Wang F.Q."/>
            <person name="Ren L.H."/>
            <person name="Zou R.J."/>
            <person name="Sun Y.Z."/>
            <person name="Liu X.J."/>
            <person name="Jiang F."/>
            <person name="Liu L.J."/>
        </authorList>
    </citation>
    <scope>NUCLEOTIDE SEQUENCE</scope>
    <source>
        <strain evidence="5">JR1</strain>
    </source>
</reference>
<dbReference type="Gene3D" id="3.40.720.10">
    <property type="entry name" value="Alkaline Phosphatase, subunit A"/>
    <property type="match status" value="1"/>
</dbReference>
<proteinExistence type="inferred from homology"/>
<dbReference type="InterPro" id="IPR000917">
    <property type="entry name" value="Sulfatase_N"/>
</dbReference>
<dbReference type="Proteomes" id="UP000679220">
    <property type="component" value="Unassembled WGS sequence"/>
</dbReference>
<comment type="caution">
    <text evidence="5">The sequence shown here is derived from an EMBL/GenBank/DDBJ whole genome shotgun (WGS) entry which is preliminary data.</text>
</comment>
<evidence type="ECO:0000256" key="2">
    <source>
        <dbReference type="ARBA" id="ARBA00022801"/>
    </source>
</evidence>
<feature type="region of interest" description="Disordered" evidence="3">
    <location>
        <begin position="182"/>
        <end position="201"/>
    </location>
</feature>
<reference evidence="5" key="2">
    <citation type="submission" date="2021-04" db="EMBL/GenBank/DDBJ databases">
        <authorList>
            <person name="Zhang T."/>
            <person name="Zhang Y."/>
            <person name="Lu D."/>
            <person name="Zuo D."/>
            <person name="Du Z."/>
        </authorList>
    </citation>
    <scope>NUCLEOTIDE SEQUENCE</scope>
    <source>
        <strain evidence="5">JR1</strain>
    </source>
</reference>
<dbReference type="PANTHER" id="PTHR42693:SF53">
    <property type="entry name" value="ENDO-4-O-SULFATASE"/>
    <property type="match status" value="1"/>
</dbReference>
<dbReference type="Pfam" id="PF00884">
    <property type="entry name" value="Sulfatase"/>
    <property type="match status" value="1"/>
</dbReference>
<protein>
    <submittedName>
        <fullName evidence="5">Sulfatase</fullName>
    </submittedName>
</protein>
<dbReference type="SUPFAM" id="SSF53649">
    <property type="entry name" value="Alkaline phosphatase-like"/>
    <property type="match status" value="1"/>
</dbReference>
<dbReference type="RefSeq" id="WP_212188393.1">
    <property type="nucleotide sequence ID" value="NZ_JAGTAR010000002.1"/>
</dbReference>
<keyword evidence="2" id="KW-0378">Hydrolase</keyword>
<keyword evidence="6" id="KW-1185">Reference proteome</keyword>
<name>A0A941IW77_9BACT</name>
<dbReference type="CDD" id="cd16027">
    <property type="entry name" value="SGSH"/>
    <property type="match status" value="1"/>
</dbReference>
<dbReference type="InterPro" id="IPR017850">
    <property type="entry name" value="Alkaline_phosphatase_core_sf"/>
</dbReference>
<dbReference type="InterPro" id="IPR050738">
    <property type="entry name" value="Sulfatase"/>
</dbReference>
<gene>
    <name evidence="5" type="ORF">KDU71_02895</name>
</gene>
<evidence type="ECO:0000313" key="6">
    <source>
        <dbReference type="Proteomes" id="UP000679220"/>
    </source>
</evidence>
<feature type="domain" description="Sulfatase N-terminal" evidence="4">
    <location>
        <begin position="26"/>
        <end position="312"/>
    </location>
</feature>
<accession>A0A941IW77</accession>
<sequence>MMNRIIIVLAFVLSLGVTRAQDKPLNILLFTADDLGYEASGTFGRNIPDLTPNLDKFADGGVRFDQAHTNTPICMPSRSIMATGLYGVSSGMMGFMHMKKKVPTTMQTFQDNGYLTGILGKVNHSTPDMQFKWDYVHDYAELGAGRSPSKYAAFSTEFFERCKDEGKPFYFMVNSHDPHRPFYDPEKPMKKGEERPSKLYSPDEVEVPGYLPDIPQVRYELACYYNSVRRLDDTFNAVIDALKDAGLYDNTMIVFLSDNGSAFPFAKANTYVASTKTPFYIHHPGMKAGHVDDKHMVAEVDLFATFLDATGITINEQTDGKSLMPLIEGKNQKDRDYHFGEIDYKIGGKATPMRSVDNKRFRYIFNPWHMTGYRYSNSNEGEILKTIEKDPEFAEYLEWAKMYRYRLPEELYDVVNDPDATNNLIDDPNYQKELAELQQALRNWMVEKKDPALTLFDNRQDKKLVNDYMQNEFPTKRSLMPDEQLEEIKRKAELKKKNKAADKKGKKAKH</sequence>
<evidence type="ECO:0000256" key="1">
    <source>
        <dbReference type="ARBA" id="ARBA00008779"/>
    </source>
</evidence>
<dbReference type="GO" id="GO:0004065">
    <property type="term" value="F:arylsulfatase activity"/>
    <property type="evidence" value="ECO:0007669"/>
    <property type="project" value="TreeGrafter"/>
</dbReference>
<dbReference type="AlphaFoldDB" id="A0A941IW77"/>
<feature type="compositionally biased region" description="Basic residues" evidence="3">
    <location>
        <begin position="492"/>
        <end position="510"/>
    </location>
</feature>
<comment type="similarity">
    <text evidence="1">Belongs to the sulfatase family.</text>
</comment>